<organism evidence="2 3">
    <name type="scientific">Eutrema salsugineum</name>
    <name type="common">Saltwater cress</name>
    <name type="synonym">Sisymbrium salsugineum</name>
    <dbReference type="NCBI Taxonomy" id="72664"/>
    <lineage>
        <taxon>Eukaryota</taxon>
        <taxon>Viridiplantae</taxon>
        <taxon>Streptophyta</taxon>
        <taxon>Embryophyta</taxon>
        <taxon>Tracheophyta</taxon>
        <taxon>Spermatophyta</taxon>
        <taxon>Magnoliopsida</taxon>
        <taxon>eudicotyledons</taxon>
        <taxon>Gunneridae</taxon>
        <taxon>Pentapetalae</taxon>
        <taxon>rosids</taxon>
        <taxon>malvids</taxon>
        <taxon>Brassicales</taxon>
        <taxon>Brassicaceae</taxon>
        <taxon>Eutremeae</taxon>
        <taxon>Eutrema</taxon>
    </lineage>
</organism>
<feature type="domain" description="DUF547" evidence="1">
    <location>
        <begin position="187"/>
        <end position="319"/>
    </location>
</feature>
<sequence length="404" mass="46546">MPKSNEELREEITELETEILQLERYLLSLYRTSFGDHFPSLLLPDDSSLPPWKPYTTKVHNDQVSSVSDTSLSPSFKPFLETDKIKRSESGNPSLADLLGLNNLGPNKLSEELLRLISVIHFKLSDKGHSRLVNNTNNENINDEKCGQELGVIIHKLCLDEDNLKSVDSLLQNFRSLVQKLENVDPARMAREEKVAFWINIHNALVMHAYIVNGMGEDATSTMILKAAFNIGGKWVNAYDVQSSILGLRECRSPSRLWMLFSPARSSKTSSSGHTYALEYAEPLLHFALSTGALTDPMVRIYTAEGIFQELRQARDGFIQTRVEFDKRETRILLPKIIDNYAKDTSLNMAELFNIISECLRETKRTKMRRVVKKRQDRCINWIKHDFNFRYYIHWEIMRESFII</sequence>
<dbReference type="KEGG" id="eus:EUTSA_v10004335mg"/>
<dbReference type="STRING" id="72664.V4KTD0"/>
<gene>
    <name evidence="2" type="ORF">EUTSA_v10004335mg</name>
</gene>
<keyword evidence="3" id="KW-1185">Reference proteome</keyword>
<dbReference type="PANTHER" id="PTHR23054">
    <property type="entry name" value="TERNARY COMPLEX FACTOR MIP1, LEUCINE-ZIPPER-RELATED"/>
    <property type="match status" value="1"/>
</dbReference>
<dbReference type="Pfam" id="PF04784">
    <property type="entry name" value="DUF547"/>
    <property type="match status" value="1"/>
</dbReference>
<dbReference type="OrthoDB" id="418495at2759"/>
<protein>
    <recommendedName>
        <fullName evidence="1">DUF547 domain-containing protein</fullName>
    </recommendedName>
</protein>
<dbReference type="OMA" id="RYIRWIN"/>
<dbReference type="EMBL" id="KI517748">
    <property type="protein sequence ID" value="ESQ33287.1"/>
    <property type="molecule type" value="Genomic_DNA"/>
</dbReference>
<accession>V4KTD0</accession>
<proteinExistence type="predicted"/>
<evidence type="ECO:0000259" key="1">
    <source>
        <dbReference type="Pfam" id="PF04784"/>
    </source>
</evidence>
<reference evidence="2 3" key="1">
    <citation type="journal article" date="2013" name="Front. Plant Sci.">
        <title>The Reference Genome of the Halophytic Plant Eutrema salsugineum.</title>
        <authorList>
            <person name="Yang R."/>
            <person name="Jarvis D.E."/>
            <person name="Chen H."/>
            <person name="Beilstein M.A."/>
            <person name="Grimwood J."/>
            <person name="Jenkins J."/>
            <person name="Shu S."/>
            <person name="Prochnik S."/>
            <person name="Xin M."/>
            <person name="Ma C."/>
            <person name="Schmutz J."/>
            <person name="Wing R.A."/>
            <person name="Mitchell-Olds T."/>
            <person name="Schumaker K.S."/>
            <person name="Wang X."/>
        </authorList>
    </citation>
    <scope>NUCLEOTIDE SEQUENCE [LARGE SCALE GENOMIC DNA]</scope>
</reference>
<dbReference type="Gramene" id="ESQ33287">
    <property type="protein sequence ID" value="ESQ33287"/>
    <property type="gene ID" value="EUTSA_v10004335mg"/>
</dbReference>
<evidence type="ECO:0000313" key="3">
    <source>
        <dbReference type="Proteomes" id="UP000030689"/>
    </source>
</evidence>
<evidence type="ECO:0000313" key="2">
    <source>
        <dbReference type="EMBL" id="ESQ33287.1"/>
    </source>
</evidence>
<dbReference type="eggNOG" id="ENOG502QRPM">
    <property type="taxonomic scope" value="Eukaryota"/>
</dbReference>
<dbReference type="AlphaFoldDB" id="V4KTD0"/>
<dbReference type="PANTHER" id="PTHR23054:SF62">
    <property type="entry name" value="DUF547 DOMAIN-CONTAINING PROTEIN"/>
    <property type="match status" value="1"/>
</dbReference>
<dbReference type="Proteomes" id="UP000030689">
    <property type="component" value="Unassembled WGS sequence"/>
</dbReference>
<name>V4KTD0_EUTSA</name>
<dbReference type="InterPro" id="IPR006869">
    <property type="entry name" value="DUF547"/>
</dbReference>